<dbReference type="GO" id="GO:0019441">
    <property type="term" value="P:L-tryptophan catabolic process to kynurenine"/>
    <property type="evidence" value="ECO:0007669"/>
    <property type="project" value="UniProtKB-UniRule"/>
</dbReference>
<dbReference type="EC" id="3.5.1.9" evidence="3"/>
<dbReference type="PANTHER" id="PTHR48081:SF33">
    <property type="entry name" value="KYNURENINE FORMAMIDASE"/>
    <property type="match status" value="1"/>
</dbReference>
<comment type="pathway">
    <text evidence="3">Amino-acid degradation; L-tryptophan degradation via kynurenine pathway; L-kynurenine from L-tryptophan: step 2/2.</text>
</comment>
<comment type="catalytic activity">
    <reaction evidence="3">
        <text>N-formyl-L-kynurenine + H2O = L-kynurenine + formate + H(+)</text>
        <dbReference type="Rhea" id="RHEA:13009"/>
        <dbReference type="ChEBI" id="CHEBI:15377"/>
        <dbReference type="ChEBI" id="CHEBI:15378"/>
        <dbReference type="ChEBI" id="CHEBI:15740"/>
        <dbReference type="ChEBI" id="CHEBI:57959"/>
        <dbReference type="ChEBI" id="CHEBI:58629"/>
        <dbReference type="EC" id="3.5.1.9"/>
    </reaction>
</comment>
<dbReference type="SUPFAM" id="SSF53474">
    <property type="entry name" value="alpha/beta-Hydrolases"/>
    <property type="match status" value="1"/>
</dbReference>
<evidence type="ECO:0000256" key="1">
    <source>
        <dbReference type="ARBA" id="ARBA00022801"/>
    </source>
</evidence>
<reference evidence="4 5" key="1">
    <citation type="journal article" date="2021" name="Nat. Commun.">
        <title>Genetic determinants of endophytism in the Arabidopsis root mycobiome.</title>
        <authorList>
            <person name="Mesny F."/>
            <person name="Miyauchi S."/>
            <person name="Thiergart T."/>
            <person name="Pickel B."/>
            <person name="Atanasova L."/>
            <person name="Karlsson M."/>
            <person name="Huettel B."/>
            <person name="Barry K.W."/>
            <person name="Haridas S."/>
            <person name="Chen C."/>
            <person name="Bauer D."/>
            <person name="Andreopoulos W."/>
            <person name="Pangilinan J."/>
            <person name="LaButti K."/>
            <person name="Riley R."/>
            <person name="Lipzen A."/>
            <person name="Clum A."/>
            <person name="Drula E."/>
            <person name="Henrissat B."/>
            <person name="Kohler A."/>
            <person name="Grigoriev I.V."/>
            <person name="Martin F.M."/>
            <person name="Hacquard S."/>
        </authorList>
    </citation>
    <scope>NUCLEOTIDE SEQUENCE [LARGE SCALE GENOMIC DNA]</scope>
    <source>
        <strain evidence="4 5">MPI-CAGE-CH-0241</strain>
    </source>
</reference>
<comment type="subunit">
    <text evidence="3">Homodimer.</text>
</comment>
<dbReference type="InterPro" id="IPR027519">
    <property type="entry name" value="KFase_ver/fungi-typ"/>
</dbReference>
<feature type="active site" description="Nucleophile" evidence="3">
    <location>
        <position position="184"/>
    </location>
</feature>
<organism evidence="4 5">
    <name type="scientific">Thelonectria olida</name>
    <dbReference type="NCBI Taxonomy" id="1576542"/>
    <lineage>
        <taxon>Eukaryota</taxon>
        <taxon>Fungi</taxon>
        <taxon>Dikarya</taxon>
        <taxon>Ascomycota</taxon>
        <taxon>Pezizomycotina</taxon>
        <taxon>Sordariomycetes</taxon>
        <taxon>Hypocreomycetidae</taxon>
        <taxon>Hypocreales</taxon>
        <taxon>Nectriaceae</taxon>
        <taxon>Thelonectria</taxon>
    </lineage>
</organism>
<comment type="similarity">
    <text evidence="3">Belongs to the kynurenine formamidase family.</text>
</comment>
<keyword evidence="1 3" id="KW-0378">Hydrolase</keyword>
<feature type="active site" evidence="3">
    <location>
        <position position="290"/>
    </location>
</feature>
<dbReference type="GO" id="GO:0034354">
    <property type="term" value="P:'de novo' NAD+ biosynthetic process from L-tryptophan"/>
    <property type="evidence" value="ECO:0007669"/>
    <property type="project" value="UniProtKB-UniRule"/>
</dbReference>
<comment type="domain">
    <text evidence="3">The main chain amide nitrogen atoms of the second glycine and its adjacent residue in the HGGXW motif define the oxyanion hole, and stabilize the oxyanion that forms during the nucleophilic attack by the catalytic serine during substrate cleavage.</text>
</comment>
<evidence type="ECO:0000313" key="4">
    <source>
        <dbReference type="EMBL" id="KAH6880742.1"/>
    </source>
</evidence>
<sequence>MASQNTDKIDDVNWQLTDVTNPLTKEKVTVYTAKHIPYVSDANRFQNVTIYAPKTSESSVSVGNSVTSLPSFEHHSKIPQWHVHIHGGAWRDPHLDSSSIEATVAHAFAFADSNAPISAIASTNCTLSPFPTHPTLPYSPTKGDQVDLARNAMHPGHVKDVLEAFALLRSLGLTDDSYILSGHSAGACLAFLSVLFKPLHWGSRAPWPPRPAAVVGLNGLYNMQDLVYGLGDSHAHLADVYKNLLGIAFGPHESKWVPGSPARFNEEVLAENVRQGKVVQLVLLDQSPEDKLVPLNQTDNLEARLKRVQGVHVFSGHRCQGRHDAPWEEGNMIWETIQDVLKILHKQG</sequence>
<comment type="caution">
    <text evidence="4">The sequence shown here is derived from an EMBL/GenBank/DDBJ whole genome shotgun (WGS) entry which is preliminary data.</text>
</comment>
<dbReference type="GO" id="GO:0004061">
    <property type="term" value="F:arylformamidase activity"/>
    <property type="evidence" value="ECO:0007669"/>
    <property type="project" value="UniProtKB-UniRule"/>
</dbReference>
<keyword evidence="2 3" id="KW-0823">Tryptophan catabolism</keyword>
<dbReference type="AlphaFoldDB" id="A0A9P8VWU5"/>
<accession>A0A9P8VWU5</accession>
<dbReference type="EMBL" id="JAGPYM010000025">
    <property type="protein sequence ID" value="KAH6880742.1"/>
    <property type="molecule type" value="Genomic_DNA"/>
</dbReference>
<keyword evidence="5" id="KW-1185">Reference proteome</keyword>
<protein>
    <recommendedName>
        <fullName evidence="3">Kynurenine formamidase</fullName>
        <shortName evidence="3">KFA</shortName>
        <shortName evidence="3">KFase</shortName>
        <ecNumber evidence="3">3.5.1.9</ecNumber>
    </recommendedName>
    <alternativeName>
        <fullName evidence="3">Arylformamidase</fullName>
    </alternativeName>
    <alternativeName>
        <fullName evidence="3">N-formylkynurenine formamidase</fullName>
        <shortName evidence="3">FKF</shortName>
    </alternativeName>
</protein>
<dbReference type="Proteomes" id="UP000777438">
    <property type="component" value="Unassembled WGS sequence"/>
</dbReference>
<dbReference type="OrthoDB" id="420264at2759"/>
<dbReference type="HAMAP" id="MF_03014">
    <property type="entry name" value="KFase"/>
    <property type="match status" value="1"/>
</dbReference>
<dbReference type="InterPro" id="IPR050300">
    <property type="entry name" value="GDXG_lipolytic_enzyme"/>
</dbReference>
<dbReference type="PANTHER" id="PTHR48081">
    <property type="entry name" value="AB HYDROLASE SUPERFAMILY PROTEIN C4A8.06C"/>
    <property type="match status" value="1"/>
</dbReference>
<evidence type="ECO:0000256" key="3">
    <source>
        <dbReference type="HAMAP-Rule" id="MF_03014"/>
    </source>
</evidence>
<proteinExistence type="inferred from homology"/>
<gene>
    <name evidence="4" type="ORF">B0T10DRAFT_411896</name>
</gene>
<name>A0A9P8VWU5_9HYPO</name>
<dbReference type="Gene3D" id="3.40.50.1820">
    <property type="entry name" value="alpha/beta hydrolase"/>
    <property type="match status" value="1"/>
</dbReference>
<comment type="function">
    <text evidence="3">Catalyzes the hydrolysis of N-formyl-L-kynurenine to L-kynurenine, the second step in the kynurenine pathway of tryptophan degradation. Kynurenine may be further oxidized to nicotinic acid, NAD(H) and NADP(H). Required for elimination of toxic metabolites.</text>
</comment>
<feature type="active site" evidence="3">
    <location>
        <position position="323"/>
    </location>
</feature>
<evidence type="ECO:0000313" key="5">
    <source>
        <dbReference type="Proteomes" id="UP000777438"/>
    </source>
</evidence>
<evidence type="ECO:0000256" key="2">
    <source>
        <dbReference type="ARBA" id="ARBA00023079"/>
    </source>
</evidence>
<dbReference type="InterPro" id="IPR029058">
    <property type="entry name" value="AB_hydrolase_fold"/>
</dbReference>
<feature type="short sequence motif" description="HGGXW" evidence="3">
    <location>
        <begin position="86"/>
        <end position="90"/>
    </location>
</feature>